<evidence type="ECO:0000256" key="2">
    <source>
        <dbReference type="ARBA" id="ARBA00023015"/>
    </source>
</evidence>
<dbReference type="SMART" id="SM00993">
    <property type="entry name" value="YL1_C"/>
    <property type="match status" value="1"/>
</dbReference>
<organism evidence="6 7">
    <name type="scientific">Stephania cephalantha</name>
    <dbReference type="NCBI Taxonomy" id="152367"/>
    <lineage>
        <taxon>Eukaryota</taxon>
        <taxon>Viridiplantae</taxon>
        <taxon>Streptophyta</taxon>
        <taxon>Embryophyta</taxon>
        <taxon>Tracheophyta</taxon>
        <taxon>Spermatophyta</taxon>
        <taxon>Magnoliopsida</taxon>
        <taxon>Ranunculales</taxon>
        <taxon>Menispermaceae</taxon>
        <taxon>Menispermoideae</taxon>
        <taxon>Cissampelideae</taxon>
        <taxon>Stephania</taxon>
    </lineage>
</organism>
<keyword evidence="2" id="KW-0805">Transcription regulation</keyword>
<accession>A0AAP0IC82</accession>
<dbReference type="InterPro" id="IPR013272">
    <property type="entry name" value="Vps72/YL1_C"/>
</dbReference>
<feature type="domain" description="Vps72/YL1 C-terminal" evidence="5">
    <location>
        <begin position="73"/>
        <end position="102"/>
    </location>
</feature>
<dbReference type="Pfam" id="PF08265">
    <property type="entry name" value="YL1_C"/>
    <property type="match status" value="1"/>
</dbReference>
<reference evidence="6 7" key="1">
    <citation type="submission" date="2024-01" db="EMBL/GenBank/DDBJ databases">
        <title>Genome assemblies of Stephania.</title>
        <authorList>
            <person name="Yang L."/>
        </authorList>
    </citation>
    <scope>NUCLEOTIDE SEQUENCE [LARGE SCALE GENOMIC DNA]</scope>
    <source>
        <strain evidence="6">JXDWG</strain>
        <tissue evidence="6">Leaf</tissue>
    </source>
</reference>
<keyword evidence="4" id="KW-0539">Nucleus</keyword>
<sequence length="124" mass="14455">MNLEVVESEMVVPQHLSFKRVQMSDKYPKGQSRGRHWKHLKQIIQAENYQSCPPNQPNYVNIESPPSIYPSKKFCDITGFEAPYVDPRTNIRYADAEVFKLVRSLPNEYIQRYLALRNAAVVLK</sequence>
<dbReference type="GO" id="GO:0031011">
    <property type="term" value="C:Ino80 complex"/>
    <property type="evidence" value="ECO:0007669"/>
    <property type="project" value="InterPro"/>
</dbReference>
<gene>
    <name evidence="6" type="ORF">Scep_020129</name>
</gene>
<dbReference type="EMBL" id="JBBNAG010000008">
    <property type="protein sequence ID" value="KAK9112610.1"/>
    <property type="molecule type" value="Genomic_DNA"/>
</dbReference>
<dbReference type="AlphaFoldDB" id="A0AAP0IC82"/>
<evidence type="ECO:0000256" key="1">
    <source>
        <dbReference type="ARBA" id="ARBA00004123"/>
    </source>
</evidence>
<evidence type="ECO:0000256" key="3">
    <source>
        <dbReference type="ARBA" id="ARBA00023163"/>
    </source>
</evidence>
<evidence type="ECO:0000313" key="6">
    <source>
        <dbReference type="EMBL" id="KAK9112610.1"/>
    </source>
</evidence>
<proteinExistence type="predicted"/>
<dbReference type="PANTHER" id="PTHR31200">
    <property type="entry name" value="INO80 COMPLEX SUBUNIT C"/>
    <property type="match status" value="1"/>
</dbReference>
<comment type="caution">
    <text evidence="6">The sequence shown here is derived from an EMBL/GenBank/DDBJ whole genome shotgun (WGS) entry which is preliminary data.</text>
</comment>
<comment type="subcellular location">
    <subcellularLocation>
        <location evidence="1">Nucleus</location>
    </subcellularLocation>
</comment>
<keyword evidence="3" id="KW-0804">Transcription</keyword>
<dbReference type="GO" id="GO:0006338">
    <property type="term" value="P:chromatin remodeling"/>
    <property type="evidence" value="ECO:0007669"/>
    <property type="project" value="InterPro"/>
</dbReference>
<evidence type="ECO:0000313" key="7">
    <source>
        <dbReference type="Proteomes" id="UP001419268"/>
    </source>
</evidence>
<name>A0AAP0IC82_9MAGN</name>
<dbReference type="PANTHER" id="PTHR31200:SF1">
    <property type="entry name" value="INO80 COMPLEX SUBUNIT C"/>
    <property type="match status" value="1"/>
</dbReference>
<dbReference type="Proteomes" id="UP001419268">
    <property type="component" value="Unassembled WGS sequence"/>
</dbReference>
<dbReference type="InterPro" id="IPR029525">
    <property type="entry name" value="INO80C/Ies6"/>
</dbReference>
<protein>
    <recommendedName>
        <fullName evidence="5">Vps72/YL1 C-terminal domain-containing protein</fullName>
    </recommendedName>
</protein>
<evidence type="ECO:0000256" key="4">
    <source>
        <dbReference type="ARBA" id="ARBA00023242"/>
    </source>
</evidence>
<keyword evidence="7" id="KW-1185">Reference proteome</keyword>
<evidence type="ECO:0000259" key="5">
    <source>
        <dbReference type="SMART" id="SM00993"/>
    </source>
</evidence>